<evidence type="ECO:0000259" key="6">
    <source>
        <dbReference type="Pfam" id="PF08167"/>
    </source>
</evidence>
<dbReference type="Proteomes" id="UP001275084">
    <property type="component" value="Unassembled WGS sequence"/>
</dbReference>
<organism evidence="7 8">
    <name type="scientific">Lasiosphaeria hispida</name>
    <dbReference type="NCBI Taxonomy" id="260671"/>
    <lineage>
        <taxon>Eukaryota</taxon>
        <taxon>Fungi</taxon>
        <taxon>Dikarya</taxon>
        <taxon>Ascomycota</taxon>
        <taxon>Pezizomycotina</taxon>
        <taxon>Sordariomycetes</taxon>
        <taxon>Sordariomycetidae</taxon>
        <taxon>Sordariales</taxon>
        <taxon>Lasiosphaeriaceae</taxon>
        <taxon>Lasiosphaeria</taxon>
    </lineage>
</organism>
<feature type="region of interest" description="Disordered" evidence="5">
    <location>
        <begin position="651"/>
        <end position="674"/>
    </location>
</feature>
<dbReference type="AlphaFoldDB" id="A0AAJ0HMD2"/>
<protein>
    <recommendedName>
        <fullName evidence="3">Pre-rRNA-processing protein RIX1</fullName>
    </recommendedName>
</protein>
<name>A0AAJ0HMD2_9PEZI</name>
<comment type="similarity">
    <text evidence="2">Belongs to the RIX1/PELP1 family.</text>
</comment>
<reference evidence="7" key="1">
    <citation type="journal article" date="2023" name="Mol. Phylogenet. Evol.">
        <title>Genome-scale phylogeny and comparative genomics of the fungal order Sordariales.</title>
        <authorList>
            <person name="Hensen N."/>
            <person name="Bonometti L."/>
            <person name="Westerberg I."/>
            <person name="Brannstrom I.O."/>
            <person name="Guillou S."/>
            <person name="Cros-Aarteil S."/>
            <person name="Calhoun S."/>
            <person name="Haridas S."/>
            <person name="Kuo A."/>
            <person name="Mondo S."/>
            <person name="Pangilinan J."/>
            <person name="Riley R."/>
            <person name="LaButti K."/>
            <person name="Andreopoulos B."/>
            <person name="Lipzen A."/>
            <person name="Chen C."/>
            <person name="Yan M."/>
            <person name="Daum C."/>
            <person name="Ng V."/>
            <person name="Clum A."/>
            <person name="Steindorff A."/>
            <person name="Ohm R.A."/>
            <person name="Martin F."/>
            <person name="Silar P."/>
            <person name="Natvig D.O."/>
            <person name="Lalanne C."/>
            <person name="Gautier V."/>
            <person name="Ament-Velasquez S.L."/>
            <person name="Kruys A."/>
            <person name="Hutchinson M.I."/>
            <person name="Powell A.J."/>
            <person name="Barry K."/>
            <person name="Miller A.N."/>
            <person name="Grigoriev I.V."/>
            <person name="Debuchy R."/>
            <person name="Gladieux P."/>
            <person name="Hiltunen Thoren M."/>
            <person name="Johannesson H."/>
        </authorList>
    </citation>
    <scope>NUCLEOTIDE SEQUENCE</scope>
    <source>
        <strain evidence="7">CBS 955.72</strain>
    </source>
</reference>
<evidence type="ECO:0000313" key="7">
    <source>
        <dbReference type="EMBL" id="KAK3357547.1"/>
    </source>
</evidence>
<feature type="compositionally biased region" description="Polar residues" evidence="5">
    <location>
        <begin position="477"/>
        <end position="486"/>
    </location>
</feature>
<dbReference type="Pfam" id="PF08167">
    <property type="entry name" value="RIX1"/>
    <property type="match status" value="1"/>
</dbReference>
<keyword evidence="8" id="KW-1185">Reference proteome</keyword>
<dbReference type="PANTHER" id="PTHR34105:SF1">
    <property type="entry name" value="PROLINE-, GLUTAMIC ACID- AND LEUCINE-RICH PROTEIN 1"/>
    <property type="match status" value="1"/>
</dbReference>
<gene>
    <name evidence="7" type="ORF">B0T25DRAFT_162608</name>
</gene>
<keyword evidence="4" id="KW-0539">Nucleus</keyword>
<dbReference type="SUPFAM" id="SSF48371">
    <property type="entry name" value="ARM repeat"/>
    <property type="match status" value="1"/>
</dbReference>
<accession>A0AAJ0HMD2</accession>
<evidence type="ECO:0000256" key="1">
    <source>
        <dbReference type="ARBA" id="ARBA00004123"/>
    </source>
</evidence>
<dbReference type="InterPro" id="IPR016024">
    <property type="entry name" value="ARM-type_fold"/>
</dbReference>
<reference evidence="7" key="2">
    <citation type="submission" date="2023-06" db="EMBL/GenBank/DDBJ databases">
        <authorList>
            <consortium name="Lawrence Berkeley National Laboratory"/>
            <person name="Haridas S."/>
            <person name="Hensen N."/>
            <person name="Bonometti L."/>
            <person name="Westerberg I."/>
            <person name="Brannstrom I.O."/>
            <person name="Guillou S."/>
            <person name="Cros-Aarteil S."/>
            <person name="Calhoun S."/>
            <person name="Kuo A."/>
            <person name="Mondo S."/>
            <person name="Pangilinan J."/>
            <person name="Riley R."/>
            <person name="Labutti K."/>
            <person name="Andreopoulos B."/>
            <person name="Lipzen A."/>
            <person name="Chen C."/>
            <person name="Yanf M."/>
            <person name="Daum C."/>
            <person name="Ng V."/>
            <person name="Clum A."/>
            <person name="Steindorff A."/>
            <person name="Ohm R."/>
            <person name="Martin F."/>
            <person name="Silar P."/>
            <person name="Natvig D."/>
            <person name="Lalanne C."/>
            <person name="Gautier V."/>
            <person name="Ament-Velasquez S.L."/>
            <person name="Kruys A."/>
            <person name="Hutchinson M.I."/>
            <person name="Powell A.J."/>
            <person name="Barry K."/>
            <person name="Miller A.N."/>
            <person name="Grigoriev I.V."/>
            <person name="Debuchy R."/>
            <person name="Gladieux P."/>
            <person name="Thoren M.H."/>
            <person name="Johannesson H."/>
        </authorList>
    </citation>
    <scope>NUCLEOTIDE SEQUENCE</scope>
    <source>
        <strain evidence="7">CBS 955.72</strain>
    </source>
</reference>
<evidence type="ECO:0000256" key="4">
    <source>
        <dbReference type="ARBA" id="ARBA00023242"/>
    </source>
</evidence>
<evidence type="ECO:0000256" key="3">
    <source>
        <dbReference type="ARBA" id="ARBA00021502"/>
    </source>
</evidence>
<evidence type="ECO:0000256" key="2">
    <source>
        <dbReference type="ARBA" id="ARBA00010511"/>
    </source>
</evidence>
<comment type="subcellular location">
    <subcellularLocation>
        <location evidence="1">Nucleus</location>
    </subcellularLocation>
</comment>
<feature type="region of interest" description="Disordered" evidence="5">
    <location>
        <begin position="738"/>
        <end position="781"/>
    </location>
</feature>
<feature type="compositionally biased region" description="Acidic residues" evidence="5">
    <location>
        <begin position="750"/>
        <end position="762"/>
    </location>
</feature>
<dbReference type="InterPro" id="IPR012583">
    <property type="entry name" value="RIX1_N"/>
</dbReference>
<dbReference type="GO" id="GO:0006364">
    <property type="term" value="P:rRNA processing"/>
    <property type="evidence" value="ECO:0007669"/>
    <property type="project" value="TreeGrafter"/>
</dbReference>
<comment type="caution">
    <text evidence="7">The sequence shown here is derived from an EMBL/GenBank/DDBJ whole genome shotgun (WGS) entry which is preliminary data.</text>
</comment>
<dbReference type="EMBL" id="JAUIQD010000003">
    <property type="protein sequence ID" value="KAK3357547.1"/>
    <property type="molecule type" value="Genomic_DNA"/>
</dbReference>
<dbReference type="GO" id="GO:0005634">
    <property type="term" value="C:nucleus"/>
    <property type="evidence" value="ECO:0007669"/>
    <property type="project" value="UniProtKB-SubCell"/>
</dbReference>
<feature type="compositionally biased region" description="Acidic residues" evidence="5">
    <location>
        <begin position="769"/>
        <end position="781"/>
    </location>
</feature>
<evidence type="ECO:0000313" key="8">
    <source>
        <dbReference type="Proteomes" id="UP001275084"/>
    </source>
</evidence>
<evidence type="ECO:0000256" key="5">
    <source>
        <dbReference type="SAM" id="MobiDB-lite"/>
    </source>
</evidence>
<feature type="region of interest" description="Disordered" evidence="5">
    <location>
        <begin position="695"/>
        <end position="726"/>
    </location>
</feature>
<sequence length="781" mass="83684">MSVPSELRVLCRRLATTPPDELPRLCPVLVGHVSRCGGPLSAMPDAEAKDKAAETPVLVHKLKTHITTLLNGRSSSGRFAAVCLVKAVIDVGGWECLRGSITWIRGLISILQKPDPLASKELSIITLTKIFMLLQGYQTLVREMATPTLPSYVTACLQLVKPLASGKPLKAPMSFVDSIACSLSKLVALYPTTMRPFNAQIRSALRSYVAPTSADSIVVPRSLRENTRHLFIMLHYTAPKNTSGEEWIKAIRATIKTSHATADQVFRAVHESWQSATGYRGQAVATDGEPSGGGEAADELPAWSGVGAGAERLVGFLEYLADHLRTATKAPVTLPLGELMDLTARISLITPPSSEDAAELNISIGRDEKADLWSALPDIYVAAARLHTAIILRLGNGALALSTEILDQLTRIFDSDRRIPSVREAAYTLAKELVLLSGPTLPKLTVDSLAPLLQSCCVDILRATGHGEAKAQEQAPPATSANGTSSKPKDPSTGNADAFLTATTTTSITASSIRRINHEASALALLPYLLSHLPQSHLSFDARGLLDRTAILAGSRDAMLASCLHPYKDTRGRFYPSILPFLIRQFPRDQGVEVLRTNLLRAARGGSSSPSQATWEDPREGLDSLLKRSMNGGKEEEEEVELDVVMDDAVEGEKASTGASSGWQLEGESSKMDVDAPAPANAFFTTVAGQTNGDRFAEDVASPPSPLKRKASLVEPGKPKRVDTGKGANAMVNAVIMPKPQVQQGAAAAEENESDSDSDDEGSVQIDMTLEDDEEEDEADE</sequence>
<feature type="domain" description="Pre-rRNA-processing protein RIX1 N-terminal" evidence="6">
    <location>
        <begin position="7"/>
        <end position="215"/>
    </location>
</feature>
<dbReference type="PANTHER" id="PTHR34105">
    <property type="entry name" value="PROLINE-, GLUTAMIC ACID- AND LEUCINE-RICH PROTEIN 1"/>
    <property type="match status" value="1"/>
</dbReference>
<proteinExistence type="inferred from homology"/>
<feature type="region of interest" description="Disordered" evidence="5">
    <location>
        <begin position="468"/>
        <end position="497"/>
    </location>
</feature>